<dbReference type="AlphaFoldDB" id="A0A347ZT46"/>
<dbReference type="EMBL" id="QUMS01000001">
    <property type="protein sequence ID" value="REG10947.1"/>
    <property type="molecule type" value="Genomic_DNA"/>
</dbReference>
<dbReference type="GO" id="GO:0016841">
    <property type="term" value="F:ammonia-lyase activity"/>
    <property type="evidence" value="ECO:0007669"/>
    <property type="project" value="UniProtKB-ARBA"/>
</dbReference>
<dbReference type="FunFam" id="1.10.275.10:FF:000005">
    <property type="entry name" value="Histidine ammonia-lyase"/>
    <property type="match status" value="1"/>
</dbReference>
<evidence type="ECO:0000313" key="3">
    <source>
        <dbReference type="Proteomes" id="UP000256388"/>
    </source>
</evidence>
<proteinExistence type="predicted"/>
<accession>A0A347ZT46</accession>
<name>A0A347ZT46_9CHLR</name>
<dbReference type="InterPro" id="IPR001106">
    <property type="entry name" value="Aromatic_Lyase"/>
</dbReference>
<gene>
    <name evidence="2" type="ORF">DFR64_0816</name>
</gene>
<keyword evidence="3" id="KW-1185">Reference proteome</keyword>
<dbReference type="InterPro" id="IPR008948">
    <property type="entry name" value="L-Aspartase-like"/>
</dbReference>
<dbReference type="SUPFAM" id="SSF48557">
    <property type="entry name" value="L-aspartase-like"/>
    <property type="match status" value="1"/>
</dbReference>
<protein>
    <submittedName>
        <fullName evidence="2">Histidine ammonia-lyase</fullName>
    </submittedName>
</protein>
<keyword evidence="1 2" id="KW-0456">Lyase</keyword>
<dbReference type="OrthoDB" id="9806955at2"/>
<dbReference type="NCBIfam" id="NF006871">
    <property type="entry name" value="PRK09367.1"/>
    <property type="match status" value="1"/>
</dbReference>
<dbReference type="PANTHER" id="PTHR10362">
    <property type="entry name" value="HISTIDINE AMMONIA-LYASE"/>
    <property type="match status" value="1"/>
</dbReference>
<evidence type="ECO:0000313" key="2">
    <source>
        <dbReference type="EMBL" id="REG10947.1"/>
    </source>
</evidence>
<dbReference type="InterPro" id="IPR024083">
    <property type="entry name" value="Fumarase/histidase_N"/>
</dbReference>
<organism evidence="2 3">
    <name type="scientific">Pelolinea submarina</name>
    <dbReference type="NCBI Taxonomy" id="913107"/>
    <lineage>
        <taxon>Bacteria</taxon>
        <taxon>Bacillati</taxon>
        <taxon>Chloroflexota</taxon>
        <taxon>Anaerolineae</taxon>
        <taxon>Anaerolineales</taxon>
        <taxon>Anaerolineaceae</taxon>
        <taxon>Pelolinea</taxon>
    </lineage>
</organism>
<dbReference type="Proteomes" id="UP000256388">
    <property type="component" value="Unassembled WGS sequence"/>
</dbReference>
<dbReference type="Gene3D" id="1.10.275.10">
    <property type="entry name" value="Fumarase/aspartase (N-terminal domain)"/>
    <property type="match status" value="1"/>
</dbReference>
<evidence type="ECO:0000256" key="1">
    <source>
        <dbReference type="ARBA" id="ARBA00023239"/>
    </source>
</evidence>
<dbReference type="Pfam" id="PF00221">
    <property type="entry name" value="Lyase_aromatic"/>
    <property type="match status" value="1"/>
</dbReference>
<dbReference type="Gene3D" id="1.20.200.10">
    <property type="entry name" value="Fumarase/aspartase (Central domain)"/>
    <property type="match status" value="1"/>
</dbReference>
<sequence length="520" mass="56432">MISLDGHSLSLNAVIRASRFNENVELSQSAKAAMQKSQENLQAIIAQSKPVYGLNTGFGIFADRTITRAESQQLNRNLILSHAVGTGNPLPQEVVRAAMLIRANSLAKGYSGIKTDMVHVLLEMLNKGVIPVVYDKGSLGSSGDLCMLAQMALVASTSPQEKESESGFAVYQGEVMSGRAAMQKAGIERLTLSDKDGLALINGATFSAALLALAVYDSAYLCYLGDLAAALSFEALLARTDPLHPELHQARELAGQIDSAANISHFLEDSTFVNAHHQVQDAYSLRCAPQVHGAVRDTLGFVQSTVTREINAATDNPLIVGEGLAISGGNFHGEAVGMNADFLSIALSELSGISERRTFRLMDSHLNNGLPAMLVGNAEKAGLNSGIMMLQYTAASLVLENQTLCSPDSVRSLPTSANQEDFNANAYNAAWHLHQVLENAAKIICIEIYTACRAIDLRRNAMPKLCLGRETAEVYDWVRALIPYQDGDAYWKEEIDLLQEELIYKKNFRETFYNTELTKA</sequence>
<dbReference type="CDD" id="cd00332">
    <property type="entry name" value="PAL-HAL"/>
    <property type="match status" value="1"/>
</dbReference>
<dbReference type="RefSeq" id="WP_158675049.1">
    <property type="nucleotide sequence ID" value="NZ_AP018437.1"/>
</dbReference>
<reference evidence="2 3" key="1">
    <citation type="submission" date="2018-08" db="EMBL/GenBank/DDBJ databases">
        <title>Genomic Encyclopedia of Type Strains, Phase IV (KMG-IV): sequencing the most valuable type-strain genomes for metagenomic binning, comparative biology and taxonomic classification.</title>
        <authorList>
            <person name="Goeker M."/>
        </authorList>
    </citation>
    <scope>NUCLEOTIDE SEQUENCE [LARGE SCALE GENOMIC DNA]</scope>
    <source>
        <strain evidence="2 3">DSM 23923</strain>
    </source>
</reference>
<comment type="caution">
    <text evidence="2">The sequence shown here is derived from an EMBL/GenBank/DDBJ whole genome shotgun (WGS) entry which is preliminary data.</text>
</comment>